<organism evidence="3 4">
    <name type="scientific">Eragrostis curvula</name>
    <name type="common">weeping love grass</name>
    <dbReference type="NCBI Taxonomy" id="38414"/>
    <lineage>
        <taxon>Eukaryota</taxon>
        <taxon>Viridiplantae</taxon>
        <taxon>Streptophyta</taxon>
        <taxon>Embryophyta</taxon>
        <taxon>Tracheophyta</taxon>
        <taxon>Spermatophyta</taxon>
        <taxon>Magnoliopsida</taxon>
        <taxon>Liliopsida</taxon>
        <taxon>Poales</taxon>
        <taxon>Poaceae</taxon>
        <taxon>PACMAD clade</taxon>
        <taxon>Chloridoideae</taxon>
        <taxon>Eragrostideae</taxon>
        <taxon>Eragrostidinae</taxon>
        <taxon>Eragrostis</taxon>
    </lineage>
</organism>
<dbReference type="OrthoDB" id="1906545at2759"/>
<dbReference type="Gramene" id="TVU37976">
    <property type="protein sequence ID" value="TVU37976"/>
    <property type="gene ID" value="EJB05_11323"/>
</dbReference>
<dbReference type="Pfam" id="PF03107">
    <property type="entry name" value="C1_2"/>
    <property type="match status" value="3"/>
</dbReference>
<dbReference type="AlphaFoldDB" id="A0A5J9VR27"/>
<reference evidence="3 4" key="1">
    <citation type="journal article" date="2019" name="Sci. Rep.">
        <title>A high-quality genome of Eragrostis curvula grass provides insights into Poaceae evolution and supports new strategies to enhance forage quality.</title>
        <authorList>
            <person name="Carballo J."/>
            <person name="Santos B.A.C.M."/>
            <person name="Zappacosta D."/>
            <person name="Garbus I."/>
            <person name="Selva J.P."/>
            <person name="Gallo C.A."/>
            <person name="Diaz A."/>
            <person name="Albertini E."/>
            <person name="Caccamo M."/>
            <person name="Echenique V."/>
        </authorList>
    </citation>
    <scope>NUCLEOTIDE SEQUENCE [LARGE SCALE GENOMIC DNA]</scope>
    <source>
        <strain evidence="4">cv. Victoria</strain>
        <tissue evidence="3">Leaf</tissue>
    </source>
</reference>
<feature type="domain" description="DC1" evidence="2">
    <location>
        <begin position="122"/>
        <end position="169"/>
    </location>
</feature>
<accession>A0A5J9VR27</accession>
<dbReference type="Gene3D" id="3.30.60.20">
    <property type="match status" value="1"/>
</dbReference>
<dbReference type="InterPro" id="IPR046349">
    <property type="entry name" value="C1-like_sf"/>
</dbReference>
<evidence type="ECO:0000313" key="3">
    <source>
        <dbReference type="EMBL" id="TVU37976.1"/>
    </source>
</evidence>
<dbReference type="PANTHER" id="PTHR47841">
    <property type="entry name" value="DIACYLGLYCEROL KINASE THETA-LIKE-RELATED"/>
    <property type="match status" value="1"/>
</dbReference>
<sequence length="231" mass="24768">MAQDTISHFSHPGHELVKRHYLSPYLCDMCWEDLSGSGYGCGARCDFGIHESCAARPLKLSSPAHHAHELVLVQTRRDEELACDVCVGGCAPGSFLYRCPPCGFDMHPRCAQLPQTAVYSSLHSEHDLTLVLAEGSCAACQGQDGAPAPGRGWFYRCSACNVDLHVSCASAGDGEEAESNHVTPGDVLAGVAAVHNNIQVAQALARLRVQGGQSVAALARPSYIKERTKYF</sequence>
<feature type="domain" description="DC1" evidence="2">
    <location>
        <begin position="9"/>
        <end position="54"/>
    </location>
</feature>
<dbReference type="SUPFAM" id="SSF57889">
    <property type="entry name" value="Cysteine-rich domain"/>
    <property type="match status" value="3"/>
</dbReference>
<feature type="domain" description="DC1" evidence="2">
    <location>
        <begin position="65"/>
        <end position="111"/>
    </location>
</feature>
<gene>
    <name evidence="3" type="ORF">EJB05_11323</name>
</gene>
<comment type="caution">
    <text evidence="3">The sequence shown here is derived from an EMBL/GenBank/DDBJ whole genome shotgun (WGS) entry which is preliminary data.</text>
</comment>
<dbReference type="EMBL" id="RWGY01000007">
    <property type="protein sequence ID" value="TVU37976.1"/>
    <property type="molecule type" value="Genomic_DNA"/>
</dbReference>
<keyword evidence="1" id="KW-0677">Repeat</keyword>
<feature type="non-terminal residue" evidence="3">
    <location>
        <position position="1"/>
    </location>
</feature>
<dbReference type="Proteomes" id="UP000324897">
    <property type="component" value="Chromosome 4"/>
</dbReference>
<keyword evidence="4" id="KW-1185">Reference proteome</keyword>
<protein>
    <recommendedName>
        <fullName evidence="2">DC1 domain-containing protein</fullName>
    </recommendedName>
</protein>
<evidence type="ECO:0000313" key="4">
    <source>
        <dbReference type="Proteomes" id="UP000324897"/>
    </source>
</evidence>
<evidence type="ECO:0000256" key="1">
    <source>
        <dbReference type="ARBA" id="ARBA00022737"/>
    </source>
</evidence>
<dbReference type="InterPro" id="IPR004146">
    <property type="entry name" value="DC1"/>
</dbReference>
<name>A0A5J9VR27_9POAL</name>
<dbReference type="PANTHER" id="PTHR47841:SF7">
    <property type="entry name" value="CYSTEINE_HISTIDINE-RICH C1 DOMAIN PROTEIN"/>
    <property type="match status" value="1"/>
</dbReference>
<evidence type="ECO:0000259" key="2">
    <source>
        <dbReference type="Pfam" id="PF03107"/>
    </source>
</evidence>
<proteinExistence type="predicted"/>